<evidence type="ECO:0000256" key="1">
    <source>
        <dbReference type="SAM" id="MobiDB-lite"/>
    </source>
</evidence>
<reference evidence="3 5" key="2">
    <citation type="journal article" date="2019" name="Microbiome">
        <title>Annotated bacterial chromosomes from frame-shift-corrected long-read metagenomic data.</title>
        <authorList>
            <person name="Arumugam K."/>
            <person name="Bagci C."/>
            <person name="Bessarab I."/>
            <person name="Beier S."/>
            <person name="Buchfink B."/>
            <person name="Gorska A."/>
            <person name="Qiu G."/>
            <person name="Huson D.H."/>
            <person name="Williams R.B.H."/>
        </authorList>
    </citation>
    <scope>NUCLEOTIDE SEQUENCE [LARGE SCALE GENOMIC DNA]</scope>
    <source>
        <strain evidence="3">SSA1</strain>
    </source>
</reference>
<gene>
    <name evidence="2" type="ORF">AW06_001557</name>
    <name evidence="3" type="ORF">HWD57_08740</name>
</gene>
<evidence type="ECO:0000313" key="2">
    <source>
        <dbReference type="EMBL" id="KFB77321.1"/>
    </source>
</evidence>
<proteinExistence type="predicted"/>
<dbReference type="InterPro" id="IPR003489">
    <property type="entry name" value="RHF/RaiA"/>
</dbReference>
<sequence length="136" mass="15085">MQIYIQARGFDLSAGLREHVERRIHFALNWAHQHVRKVSIRLSDLNGPRGGEDKCCSIQVAVLGSADVLIEDIQPDLYVAIDRATDRAGRTLARQVARQREHRHGSPRDGSTKNADIVGEAESTRAASSSFITRGK</sequence>
<feature type="compositionally biased region" description="Polar residues" evidence="1">
    <location>
        <begin position="125"/>
        <end position="136"/>
    </location>
</feature>
<dbReference type="Gene3D" id="3.30.160.100">
    <property type="entry name" value="Ribosome hibernation promotion factor-like"/>
    <property type="match status" value="1"/>
</dbReference>
<dbReference type="AlphaFoldDB" id="A0A080M8L1"/>
<dbReference type="EMBL" id="CP058708">
    <property type="protein sequence ID" value="QLH49857.1"/>
    <property type="molecule type" value="Genomic_DNA"/>
</dbReference>
<protein>
    <submittedName>
        <fullName evidence="3">HPF/RaiA family ribosome-associated protein</fullName>
    </submittedName>
    <submittedName>
        <fullName evidence="2">Ribosomal subunit interface protein</fullName>
    </submittedName>
</protein>
<keyword evidence="4" id="KW-1185">Reference proteome</keyword>
<feature type="region of interest" description="Disordered" evidence="1">
    <location>
        <begin position="92"/>
        <end position="136"/>
    </location>
</feature>
<reference evidence="2 4" key="1">
    <citation type="submission" date="2014-02" db="EMBL/GenBank/DDBJ databases">
        <title>Expanding our view of genomic diversity in Candidatus Accumulibacter clades.</title>
        <authorList>
            <person name="Skennerton C.T."/>
            <person name="Barr J.J."/>
            <person name="Slater F.R."/>
            <person name="Bond P.L."/>
            <person name="Tyson G.W."/>
        </authorList>
    </citation>
    <scope>NUCLEOTIDE SEQUENCE [LARGE SCALE GENOMIC DNA]</scope>
    <source>
        <strain evidence="4">SK-02</strain>
    </source>
</reference>
<dbReference type="Proteomes" id="UP000509684">
    <property type="component" value="Chromosome"/>
</dbReference>
<dbReference type="Pfam" id="PF02482">
    <property type="entry name" value="Ribosomal_S30AE"/>
    <property type="match status" value="1"/>
</dbReference>
<dbReference type="Proteomes" id="UP000021315">
    <property type="component" value="Unassembled WGS sequence"/>
</dbReference>
<reference evidence="3" key="3">
    <citation type="submission" date="2020-06" db="EMBL/GenBank/DDBJ databases">
        <authorList>
            <person name="Arumugam K."/>
            <person name="Besarab I."/>
            <person name="Haryono M."/>
            <person name="Bagci C."/>
            <person name="Beier S."/>
            <person name="Buchfink B."/>
            <person name="Gorska A."/>
            <person name="Qiu G."/>
            <person name="Huson D.H."/>
            <person name="Williams R.B."/>
        </authorList>
    </citation>
    <scope>NUCLEOTIDE SEQUENCE</scope>
    <source>
        <strain evidence="3">SSA1</strain>
    </source>
</reference>
<accession>A0A080M8L1</accession>
<dbReference type="EMBL" id="JDST02000030">
    <property type="protein sequence ID" value="KFB77321.1"/>
    <property type="molecule type" value="Genomic_DNA"/>
</dbReference>
<accession>A0A7D5SBS4</accession>
<evidence type="ECO:0000313" key="4">
    <source>
        <dbReference type="Proteomes" id="UP000021315"/>
    </source>
</evidence>
<dbReference type="KEGG" id="acog:HWD57_08740"/>
<dbReference type="RefSeq" id="WP_138677252.1">
    <property type="nucleotide sequence ID" value="NZ_JDST02000030.1"/>
</dbReference>
<dbReference type="InterPro" id="IPR036567">
    <property type="entry name" value="RHF-like"/>
</dbReference>
<dbReference type="STRING" id="1453999.AW06_001557"/>
<organism evidence="2 4">
    <name type="scientific">Candidatus Accumulibacter cognatus</name>
    <dbReference type="NCBI Taxonomy" id="2954383"/>
    <lineage>
        <taxon>Bacteria</taxon>
        <taxon>Pseudomonadati</taxon>
        <taxon>Pseudomonadota</taxon>
        <taxon>Betaproteobacteria</taxon>
        <taxon>Candidatus Accumulibacter</taxon>
    </lineage>
</organism>
<name>A0A080M8L1_9PROT</name>
<dbReference type="SUPFAM" id="SSF69754">
    <property type="entry name" value="Ribosome binding protein Y (YfiA homologue)"/>
    <property type="match status" value="1"/>
</dbReference>
<evidence type="ECO:0000313" key="5">
    <source>
        <dbReference type="Proteomes" id="UP000509684"/>
    </source>
</evidence>
<evidence type="ECO:0000313" key="3">
    <source>
        <dbReference type="EMBL" id="QLH49857.1"/>
    </source>
</evidence>